<reference evidence="1" key="2">
    <citation type="journal article" date="2015" name="Fish Shellfish Immunol.">
        <title>Early steps in the European eel (Anguilla anguilla)-Vibrio vulnificus interaction in the gills: Role of the RtxA13 toxin.</title>
        <authorList>
            <person name="Callol A."/>
            <person name="Pajuelo D."/>
            <person name="Ebbesson L."/>
            <person name="Teles M."/>
            <person name="MacKenzie S."/>
            <person name="Amaro C."/>
        </authorList>
    </citation>
    <scope>NUCLEOTIDE SEQUENCE</scope>
</reference>
<accession>A0A0E9UM51</accession>
<proteinExistence type="predicted"/>
<dbReference type="EMBL" id="GBXM01042524">
    <property type="protein sequence ID" value="JAH66053.1"/>
    <property type="molecule type" value="Transcribed_RNA"/>
</dbReference>
<sequence>MCRPNTLANPQEDCLIMENFQS</sequence>
<dbReference type="AlphaFoldDB" id="A0A0E9UM51"/>
<organism evidence="1">
    <name type="scientific">Anguilla anguilla</name>
    <name type="common">European freshwater eel</name>
    <name type="synonym">Muraena anguilla</name>
    <dbReference type="NCBI Taxonomy" id="7936"/>
    <lineage>
        <taxon>Eukaryota</taxon>
        <taxon>Metazoa</taxon>
        <taxon>Chordata</taxon>
        <taxon>Craniata</taxon>
        <taxon>Vertebrata</taxon>
        <taxon>Euteleostomi</taxon>
        <taxon>Actinopterygii</taxon>
        <taxon>Neopterygii</taxon>
        <taxon>Teleostei</taxon>
        <taxon>Anguilliformes</taxon>
        <taxon>Anguillidae</taxon>
        <taxon>Anguilla</taxon>
    </lineage>
</organism>
<evidence type="ECO:0000313" key="1">
    <source>
        <dbReference type="EMBL" id="JAH66053.1"/>
    </source>
</evidence>
<reference evidence="1" key="1">
    <citation type="submission" date="2014-11" db="EMBL/GenBank/DDBJ databases">
        <authorList>
            <person name="Amaro Gonzalez C."/>
        </authorList>
    </citation>
    <scope>NUCLEOTIDE SEQUENCE</scope>
</reference>
<name>A0A0E9UM51_ANGAN</name>
<dbReference type="EMBL" id="GBXM01041847">
    <property type="protein sequence ID" value="JAH66730.1"/>
    <property type="molecule type" value="Transcribed_RNA"/>
</dbReference>
<protein>
    <submittedName>
        <fullName evidence="1">Uncharacterized protein</fullName>
    </submittedName>
</protein>